<protein>
    <submittedName>
        <fullName evidence="3">IS110 family transposase</fullName>
    </submittedName>
</protein>
<evidence type="ECO:0000259" key="2">
    <source>
        <dbReference type="Pfam" id="PF02371"/>
    </source>
</evidence>
<evidence type="ECO:0000259" key="1">
    <source>
        <dbReference type="Pfam" id="PF01548"/>
    </source>
</evidence>
<dbReference type="Pfam" id="PF02371">
    <property type="entry name" value="Transposase_20"/>
    <property type="match status" value="1"/>
</dbReference>
<dbReference type="PANTHER" id="PTHR33055:SF15">
    <property type="entry name" value="TRANSPOSASE-RELATED"/>
    <property type="match status" value="1"/>
</dbReference>
<feature type="domain" description="Transposase IS116/IS110/IS902 C-terminal" evidence="2">
    <location>
        <begin position="255"/>
        <end position="330"/>
    </location>
</feature>
<gene>
    <name evidence="3" type="ORF">SPF06_21965</name>
</gene>
<dbReference type="PANTHER" id="PTHR33055">
    <property type="entry name" value="TRANSPOSASE FOR INSERTION SEQUENCE ELEMENT IS1111A"/>
    <property type="match status" value="1"/>
</dbReference>
<dbReference type="NCBIfam" id="NF033542">
    <property type="entry name" value="transpos_IS110"/>
    <property type="match status" value="1"/>
</dbReference>
<feature type="domain" description="Transposase IS110-like N-terminal" evidence="1">
    <location>
        <begin position="9"/>
        <end position="157"/>
    </location>
</feature>
<dbReference type="Proteomes" id="UP001304769">
    <property type="component" value="Unassembled WGS sequence"/>
</dbReference>
<sequence>MEVVHVRCAGLDISKKDAKVCVRIAGEGRRKAVETVTTWASTTNQILALREHLIAERITCAVMEATGDYWKPFYYLLEDAGFELMLVNARHVKALPGRKSDVADATWLAQLAAHGLVRASFVPPEPIRHLRDLTRARTALTRERGREVQRLEKLLEDAGIKLSAVASDILGVSGRAMLEALIAGQDDPAVLAELAKRRLRSKIPALTEALTGRFSEHHAFLARLHLNLIDQHTAAIEEITGRIEVVIEPFQGFRELICTIPGIGPLTADVIVAETGADMSRFPTAGHLASWAGTCPGSNESAGRIKSTHTRPGNPYLQGALGAAAMACRQNPHTYLGARYRRIAARRGPQKANVAIQHSMLIAIWHMGTTGVLYEELGADYFTRINPDRSKTKAIRQLEAMGYQVTLARAS</sequence>
<dbReference type="InterPro" id="IPR047650">
    <property type="entry name" value="Transpos_IS110"/>
</dbReference>
<accession>A0ABU5TD62</accession>
<evidence type="ECO:0000313" key="4">
    <source>
        <dbReference type="Proteomes" id="UP001304769"/>
    </source>
</evidence>
<reference evidence="3 4" key="1">
    <citation type="submission" date="2023-12" db="EMBL/GenBank/DDBJ databases">
        <title>Sinomonas terricola sp. nov, isolated from litchi orchard soil in Guangdong, PR China.</title>
        <authorList>
            <person name="Jiaxin W."/>
            <person name="Yang Z."/>
            <person name="Honghui Z."/>
        </authorList>
    </citation>
    <scope>NUCLEOTIDE SEQUENCE [LARGE SCALE GENOMIC DNA]</scope>
    <source>
        <strain evidence="3 4">JGH33</strain>
    </source>
</reference>
<evidence type="ECO:0000313" key="3">
    <source>
        <dbReference type="EMBL" id="MEA5457391.1"/>
    </source>
</evidence>
<name>A0ABU5TD62_9MICC</name>
<keyword evidence="4" id="KW-1185">Reference proteome</keyword>
<dbReference type="EMBL" id="JAYGGQ010000035">
    <property type="protein sequence ID" value="MEA5457391.1"/>
    <property type="molecule type" value="Genomic_DNA"/>
</dbReference>
<dbReference type="RefSeq" id="WP_323281302.1">
    <property type="nucleotide sequence ID" value="NZ_JAYGGQ010000035.1"/>
</dbReference>
<dbReference type="InterPro" id="IPR002525">
    <property type="entry name" value="Transp_IS110-like_N"/>
</dbReference>
<comment type="caution">
    <text evidence="3">The sequence shown here is derived from an EMBL/GenBank/DDBJ whole genome shotgun (WGS) entry which is preliminary data.</text>
</comment>
<proteinExistence type="predicted"/>
<dbReference type="Pfam" id="PF01548">
    <property type="entry name" value="DEDD_Tnp_IS110"/>
    <property type="match status" value="1"/>
</dbReference>
<dbReference type="InterPro" id="IPR003346">
    <property type="entry name" value="Transposase_20"/>
</dbReference>
<organism evidence="3 4">
    <name type="scientific">Sinomonas terricola</name>
    <dbReference type="NCBI Taxonomy" id="3110330"/>
    <lineage>
        <taxon>Bacteria</taxon>
        <taxon>Bacillati</taxon>
        <taxon>Actinomycetota</taxon>
        <taxon>Actinomycetes</taxon>
        <taxon>Micrococcales</taxon>
        <taxon>Micrococcaceae</taxon>
        <taxon>Sinomonas</taxon>
    </lineage>
</organism>